<proteinExistence type="predicted"/>
<dbReference type="Proteomes" id="UP000053573">
    <property type="component" value="Unassembled WGS sequence"/>
</dbReference>
<dbReference type="OrthoDB" id="4192093at2759"/>
<evidence type="ECO:0000313" key="1">
    <source>
        <dbReference type="EMBL" id="KLJ13052.1"/>
    </source>
</evidence>
<keyword evidence="2" id="KW-1185">Reference proteome</keyword>
<reference evidence="2" key="1">
    <citation type="journal article" date="2015" name="PLoS Genet.">
        <title>The dynamic genome and transcriptome of the human fungal pathogen Blastomyces and close relative Emmonsia.</title>
        <authorList>
            <person name="Munoz J.F."/>
            <person name="Gauthier G.M."/>
            <person name="Desjardins C.A."/>
            <person name="Gallo J.E."/>
            <person name="Holder J."/>
            <person name="Sullivan T.D."/>
            <person name="Marty A.J."/>
            <person name="Carmen J.C."/>
            <person name="Chen Z."/>
            <person name="Ding L."/>
            <person name="Gujja S."/>
            <person name="Magrini V."/>
            <person name="Misas E."/>
            <person name="Mitreva M."/>
            <person name="Priest M."/>
            <person name="Saif S."/>
            <person name="Whiston E.A."/>
            <person name="Young S."/>
            <person name="Zeng Q."/>
            <person name="Goldman W.E."/>
            <person name="Mardis E.R."/>
            <person name="Taylor J.W."/>
            <person name="McEwen J.G."/>
            <person name="Clay O.K."/>
            <person name="Klein B.S."/>
            <person name="Cuomo C.A."/>
        </authorList>
    </citation>
    <scope>NUCLEOTIDE SEQUENCE [LARGE SCALE GENOMIC DNA]</scope>
    <source>
        <strain evidence="2">UAMH 139</strain>
    </source>
</reference>
<accession>A0A0H1BPU4</accession>
<comment type="caution">
    <text evidence="1">The sequence shown here is derived from an EMBL/GenBank/DDBJ whole genome shotgun (WGS) entry which is preliminary data.</text>
</comment>
<dbReference type="STRING" id="2060906.A0A0H1BPU4"/>
<evidence type="ECO:0000313" key="2">
    <source>
        <dbReference type="Proteomes" id="UP000053573"/>
    </source>
</evidence>
<name>A0A0H1BPU4_9EURO</name>
<protein>
    <submittedName>
        <fullName evidence="1">Uncharacterized protein</fullName>
    </submittedName>
</protein>
<gene>
    <name evidence="1" type="ORF">EMPG_11979</name>
</gene>
<dbReference type="EMBL" id="LDEV01000541">
    <property type="protein sequence ID" value="KLJ13052.1"/>
    <property type="molecule type" value="Genomic_DNA"/>
</dbReference>
<organism evidence="1 2">
    <name type="scientific">Blastomyces silverae</name>
    <dbReference type="NCBI Taxonomy" id="2060906"/>
    <lineage>
        <taxon>Eukaryota</taxon>
        <taxon>Fungi</taxon>
        <taxon>Dikarya</taxon>
        <taxon>Ascomycota</taxon>
        <taxon>Pezizomycotina</taxon>
        <taxon>Eurotiomycetes</taxon>
        <taxon>Eurotiomycetidae</taxon>
        <taxon>Onygenales</taxon>
        <taxon>Ajellomycetaceae</taxon>
        <taxon>Blastomyces</taxon>
    </lineage>
</organism>
<dbReference type="AlphaFoldDB" id="A0A0H1BPU4"/>
<sequence length="363" mass="40369">MRRKSGRASHLNYVIPMCLPRSLFQAHQRDAEEDMALKVVSACNPANGDHILEQQIFWSDDLSAIPLLQLHACLYGLTVFCDNSGAIVGFRTDFRSKSNPKDVSHYCLGDQASFPLHFRLSPDEIVTVIWRYGKLGSYVRAPGMVILTTHGRGMIFGPALRAHQTLWTKIACVLDGIILGLFYTETKVIRGNQMTEFGALWAEPFPITAHLGSWPIFKPVLPIDIGALTSDNGPHLTFMNYGNLNKVGRIVACYQDSHCCGLHYQSSITDILGRWYGSDKDKHITIFSGGGSGNELKALRFSLSGAEPDSIVHDVKALTPNDDDSGDNAKNRIILDIPSDSRFAWWFTGEADMIRIIRNSALW</sequence>